<dbReference type="AlphaFoldDB" id="A0A6I6K6L2"/>
<keyword evidence="2" id="KW-1185">Reference proteome</keyword>
<protein>
    <submittedName>
        <fullName evidence="1">DUF4249 family protein</fullName>
    </submittedName>
</protein>
<name>A0A6I6K6L2_9BACT</name>
<dbReference type="Proteomes" id="UP000428260">
    <property type="component" value="Chromosome"/>
</dbReference>
<evidence type="ECO:0000313" key="2">
    <source>
        <dbReference type="Proteomes" id="UP000428260"/>
    </source>
</evidence>
<dbReference type="Pfam" id="PF14054">
    <property type="entry name" value="DUF4249"/>
    <property type="match status" value="1"/>
</dbReference>
<sequence length="271" mass="30735">MTKMKLIFPVFILLFWGCEKKIDVDLNETNPVIVIEGTLSDNPNMARVKISNTTSYFSTEPAEMFAGATVKIADEEGRQFELAENNGEYKNDSIIPNANSQYTLSVTIGENIYESVSKMHRTVFIDSMGMVLNEDYSVLQKGYNVYLYFHDPPGENNYYRLKMFLNGEEEDAPEDFIVFDDNNTNGKFVELRIRRKIYEIGDTVKYELQTLDKAAYEYFSAVSELIDENSAVSASPANPNPNFSNGALGYFSAYSCDEKTIVIQSKIKSLK</sequence>
<gene>
    <name evidence="1" type="ORF">GM418_18855</name>
</gene>
<organism evidence="1 2">
    <name type="scientific">Maribellus comscasis</name>
    <dbReference type="NCBI Taxonomy" id="2681766"/>
    <lineage>
        <taxon>Bacteria</taxon>
        <taxon>Pseudomonadati</taxon>
        <taxon>Bacteroidota</taxon>
        <taxon>Bacteroidia</taxon>
        <taxon>Marinilabiliales</taxon>
        <taxon>Prolixibacteraceae</taxon>
        <taxon>Maribellus</taxon>
    </lineage>
</organism>
<reference evidence="1 2" key="1">
    <citation type="submission" date="2019-11" db="EMBL/GenBank/DDBJ databases">
        <authorList>
            <person name="Zheng R.K."/>
            <person name="Sun C.M."/>
        </authorList>
    </citation>
    <scope>NUCLEOTIDE SEQUENCE [LARGE SCALE GENOMIC DNA]</scope>
    <source>
        <strain evidence="1 2">WC007</strain>
    </source>
</reference>
<evidence type="ECO:0000313" key="1">
    <source>
        <dbReference type="EMBL" id="QGY45654.1"/>
    </source>
</evidence>
<dbReference type="EMBL" id="CP046401">
    <property type="protein sequence ID" value="QGY45654.1"/>
    <property type="molecule type" value="Genomic_DNA"/>
</dbReference>
<accession>A0A6I6K6L2</accession>
<dbReference type="InterPro" id="IPR025345">
    <property type="entry name" value="DUF4249"/>
</dbReference>
<dbReference type="KEGG" id="mcos:GM418_18855"/>
<proteinExistence type="predicted"/>